<sequence>MSRTGAFLLTLALVGSNCRCYYLPSLMSYCSLFARARTNVTAAHVRRVVNVSALEHECATLTRLWKDANAHPEEHIEGHAAVHVPQPASDALEAPLMAEKSYSRACARRAPRLGSDHHRHLCRPGGAWIPSEWVLCRLAVVRGVCLRLEERAGVCARVQALFFAQRTGYLYILWRPVFVLVAVAGCSPHMHERPLPVPTPWRGTVAEGPEMMARAADEGVATASSVHSAEDGATPAVLVSGEEGLAENPPFPGQSVGAASGCRNGGGDCAPGGVAGEHDEGAAGL</sequence>
<dbReference type="AlphaFoldDB" id="A0A836KGK7"/>
<accession>A0A836KGK7</accession>
<organism evidence="3 4">
    <name type="scientific">Leishmania enriettii</name>
    <dbReference type="NCBI Taxonomy" id="5663"/>
    <lineage>
        <taxon>Eukaryota</taxon>
        <taxon>Discoba</taxon>
        <taxon>Euglenozoa</taxon>
        <taxon>Kinetoplastea</taxon>
        <taxon>Metakinetoplastina</taxon>
        <taxon>Trypanosomatida</taxon>
        <taxon>Trypanosomatidae</taxon>
        <taxon>Leishmaniinae</taxon>
        <taxon>Leishmania</taxon>
    </lineage>
</organism>
<protein>
    <submittedName>
        <fullName evidence="3">Uncharacterized protein</fullName>
    </submittedName>
</protein>
<keyword evidence="4" id="KW-1185">Reference proteome</keyword>
<dbReference type="GeneID" id="94169912"/>
<dbReference type="EMBL" id="JAFHKP010000031">
    <property type="protein sequence ID" value="KAG5471982.1"/>
    <property type="molecule type" value="Genomic_DNA"/>
</dbReference>
<dbReference type="KEGG" id="lenr:94169912"/>
<dbReference type="Proteomes" id="UP000674179">
    <property type="component" value="Chromosome 31"/>
</dbReference>
<dbReference type="RefSeq" id="XP_067690505.1">
    <property type="nucleotide sequence ID" value="XM_067834402.1"/>
</dbReference>
<feature type="region of interest" description="Disordered" evidence="1">
    <location>
        <begin position="246"/>
        <end position="285"/>
    </location>
</feature>
<gene>
    <name evidence="3" type="ORF">CUR178_02647</name>
</gene>
<feature type="compositionally biased region" description="Basic and acidic residues" evidence="1">
    <location>
        <begin position="276"/>
        <end position="285"/>
    </location>
</feature>
<evidence type="ECO:0000256" key="2">
    <source>
        <dbReference type="SAM" id="SignalP"/>
    </source>
</evidence>
<feature type="compositionally biased region" description="Gly residues" evidence="1">
    <location>
        <begin position="263"/>
        <end position="275"/>
    </location>
</feature>
<evidence type="ECO:0000313" key="4">
    <source>
        <dbReference type="Proteomes" id="UP000674179"/>
    </source>
</evidence>
<evidence type="ECO:0000256" key="1">
    <source>
        <dbReference type="SAM" id="MobiDB-lite"/>
    </source>
</evidence>
<evidence type="ECO:0000313" key="3">
    <source>
        <dbReference type="EMBL" id="KAG5471982.1"/>
    </source>
</evidence>
<feature type="chain" id="PRO_5032961122" evidence="2">
    <location>
        <begin position="21"/>
        <end position="285"/>
    </location>
</feature>
<reference evidence="3 4" key="1">
    <citation type="submission" date="2021-02" db="EMBL/GenBank/DDBJ databases">
        <title>Leishmania (Mundinia) enrietti genome sequencing and assembly.</title>
        <authorList>
            <person name="Almutairi H."/>
            <person name="Gatherer D."/>
        </authorList>
    </citation>
    <scope>NUCLEOTIDE SEQUENCE [LARGE SCALE GENOMIC DNA]</scope>
    <source>
        <strain evidence="3">CUR178</strain>
    </source>
</reference>
<name>A0A836KGK7_LEIEN</name>
<feature type="signal peptide" evidence="2">
    <location>
        <begin position="1"/>
        <end position="20"/>
    </location>
</feature>
<keyword evidence="2" id="KW-0732">Signal</keyword>
<proteinExistence type="predicted"/>
<comment type="caution">
    <text evidence="3">The sequence shown here is derived from an EMBL/GenBank/DDBJ whole genome shotgun (WGS) entry which is preliminary data.</text>
</comment>